<keyword evidence="3" id="KW-1185">Reference proteome</keyword>
<sequence length="113" mass="12579">MSEQVDLAAVTRRNVEGGSMAEEEGLKTSNEPRRTKCILCTVSSSFRLYGVLTDIFAFGIGQLLKKSKKSNLLELLVIDGIAQLNECETVLPCSCLALAMMRRDFFIFIKQNL</sequence>
<dbReference type="HOGENOM" id="CLU_2137857_0_0_1"/>
<feature type="region of interest" description="Disordered" evidence="1">
    <location>
        <begin position="1"/>
        <end position="31"/>
    </location>
</feature>
<dbReference type="EMBL" id="AGNK02005379">
    <property type="status" value="NOT_ANNOTATED_CDS"/>
    <property type="molecule type" value="Genomic_DNA"/>
</dbReference>
<proteinExistence type="predicted"/>
<dbReference type="Gramene" id="KQK87286">
    <property type="protein sequence ID" value="KQK87286"/>
    <property type="gene ID" value="SETIT_039141mg"/>
</dbReference>
<evidence type="ECO:0000313" key="2">
    <source>
        <dbReference type="EnsemblPlants" id="KQK87286"/>
    </source>
</evidence>
<name>K4AJR9_SETIT</name>
<dbReference type="Proteomes" id="UP000004995">
    <property type="component" value="Unassembled WGS sequence"/>
</dbReference>
<organism evidence="2 3">
    <name type="scientific">Setaria italica</name>
    <name type="common">Foxtail millet</name>
    <name type="synonym">Panicum italicum</name>
    <dbReference type="NCBI Taxonomy" id="4555"/>
    <lineage>
        <taxon>Eukaryota</taxon>
        <taxon>Viridiplantae</taxon>
        <taxon>Streptophyta</taxon>
        <taxon>Embryophyta</taxon>
        <taxon>Tracheophyta</taxon>
        <taxon>Spermatophyta</taxon>
        <taxon>Magnoliopsida</taxon>
        <taxon>Liliopsida</taxon>
        <taxon>Poales</taxon>
        <taxon>Poaceae</taxon>
        <taxon>PACMAD clade</taxon>
        <taxon>Panicoideae</taxon>
        <taxon>Panicodae</taxon>
        <taxon>Paniceae</taxon>
        <taxon>Cenchrinae</taxon>
        <taxon>Setaria</taxon>
    </lineage>
</organism>
<reference evidence="2" key="2">
    <citation type="submission" date="2018-08" db="UniProtKB">
        <authorList>
            <consortium name="EnsemblPlants"/>
        </authorList>
    </citation>
    <scope>IDENTIFICATION</scope>
    <source>
        <strain evidence="2">Yugu1</strain>
    </source>
</reference>
<evidence type="ECO:0000313" key="3">
    <source>
        <dbReference type="Proteomes" id="UP000004995"/>
    </source>
</evidence>
<dbReference type="AlphaFoldDB" id="K4AJR9"/>
<dbReference type="InParanoid" id="K4AJR9"/>
<evidence type="ECO:0000256" key="1">
    <source>
        <dbReference type="SAM" id="MobiDB-lite"/>
    </source>
</evidence>
<accession>K4AJR9</accession>
<protein>
    <submittedName>
        <fullName evidence="2">Uncharacterized protein</fullName>
    </submittedName>
</protein>
<dbReference type="EnsemblPlants" id="KQK87286">
    <property type="protein sequence ID" value="KQK87286"/>
    <property type="gene ID" value="SETIT_039141mg"/>
</dbReference>
<reference evidence="3" key="1">
    <citation type="journal article" date="2012" name="Nat. Biotechnol.">
        <title>Reference genome sequence of the model plant Setaria.</title>
        <authorList>
            <person name="Bennetzen J.L."/>
            <person name="Schmutz J."/>
            <person name="Wang H."/>
            <person name="Percifield R."/>
            <person name="Hawkins J."/>
            <person name="Pontaroli A.C."/>
            <person name="Estep M."/>
            <person name="Feng L."/>
            <person name="Vaughn J.N."/>
            <person name="Grimwood J."/>
            <person name="Jenkins J."/>
            <person name="Barry K."/>
            <person name="Lindquist E."/>
            <person name="Hellsten U."/>
            <person name="Deshpande S."/>
            <person name="Wang X."/>
            <person name="Wu X."/>
            <person name="Mitros T."/>
            <person name="Triplett J."/>
            <person name="Yang X."/>
            <person name="Ye C.Y."/>
            <person name="Mauro-Herrera M."/>
            <person name="Wang L."/>
            <person name="Li P."/>
            <person name="Sharma M."/>
            <person name="Sharma R."/>
            <person name="Ronald P.C."/>
            <person name="Panaud O."/>
            <person name="Kellogg E.A."/>
            <person name="Brutnell T.P."/>
            <person name="Doust A.N."/>
            <person name="Tuskan G.A."/>
            <person name="Rokhsar D."/>
            <person name="Devos K.M."/>
        </authorList>
    </citation>
    <scope>NUCLEOTIDE SEQUENCE [LARGE SCALE GENOMIC DNA]</scope>
    <source>
        <strain evidence="3">cv. Yugu1</strain>
    </source>
</reference>